<dbReference type="EMBL" id="JAVHJL010000002">
    <property type="protein sequence ID" value="KAK6509544.1"/>
    <property type="molecule type" value="Genomic_DNA"/>
</dbReference>
<feature type="domain" description="MYST-type HAT" evidence="18">
    <location>
        <begin position="86"/>
        <end position="401"/>
    </location>
</feature>
<keyword evidence="20" id="KW-1185">Reference proteome</keyword>
<evidence type="ECO:0000256" key="9">
    <source>
        <dbReference type="ARBA" id="ARBA00023015"/>
    </source>
</evidence>
<evidence type="ECO:0000256" key="2">
    <source>
        <dbReference type="ARBA" id="ARBA00010107"/>
    </source>
</evidence>
<keyword evidence="10" id="KW-0804">Transcription</keyword>
<feature type="compositionally biased region" description="Basic and acidic residues" evidence="16">
    <location>
        <begin position="76"/>
        <end position="89"/>
    </location>
</feature>
<keyword evidence="12" id="KW-0012">Acyltransferase</keyword>
<evidence type="ECO:0000259" key="18">
    <source>
        <dbReference type="PROSITE" id="PS51726"/>
    </source>
</evidence>
<feature type="domain" description="C2H2-type" evidence="17">
    <location>
        <begin position="126"/>
        <end position="154"/>
    </location>
</feature>
<dbReference type="Gene3D" id="1.10.10.10">
    <property type="entry name" value="Winged helix-like DNA-binding domain superfamily/Winged helix DNA-binding domain"/>
    <property type="match status" value="1"/>
</dbReference>
<evidence type="ECO:0000256" key="3">
    <source>
        <dbReference type="ARBA" id="ARBA00013184"/>
    </source>
</evidence>
<dbReference type="SUPFAM" id="SSF55729">
    <property type="entry name" value="Acyl-CoA N-acyltransferases (Nat)"/>
    <property type="match status" value="1"/>
</dbReference>
<comment type="subcellular location">
    <subcellularLocation>
        <location evidence="1">Nucleus</location>
    </subcellularLocation>
</comment>
<evidence type="ECO:0000256" key="4">
    <source>
        <dbReference type="ARBA" id="ARBA00022679"/>
    </source>
</evidence>
<dbReference type="PROSITE" id="PS51726">
    <property type="entry name" value="MYST_HAT"/>
    <property type="match status" value="1"/>
</dbReference>
<dbReference type="PROSITE" id="PS50157">
    <property type="entry name" value="ZINC_FINGER_C2H2_2"/>
    <property type="match status" value="1"/>
</dbReference>
<dbReference type="PANTHER" id="PTHR10615">
    <property type="entry name" value="HISTONE ACETYLTRANSFERASE"/>
    <property type="match status" value="1"/>
</dbReference>
<accession>A0AAV9WL49</accession>
<comment type="caution">
    <text evidence="19">The sequence shown here is derived from an EMBL/GenBank/DDBJ whole genome shotgun (WGS) entry which is preliminary data.</text>
</comment>
<keyword evidence="5" id="KW-0479">Metal-binding</keyword>
<dbReference type="InterPro" id="IPR013087">
    <property type="entry name" value="Znf_C2H2_type"/>
</dbReference>
<evidence type="ECO:0000256" key="8">
    <source>
        <dbReference type="ARBA" id="ARBA00022990"/>
    </source>
</evidence>
<dbReference type="AlphaFoldDB" id="A0AAV9WL49"/>
<evidence type="ECO:0000256" key="7">
    <source>
        <dbReference type="ARBA" id="ARBA00022833"/>
    </source>
</evidence>
<dbReference type="InterPro" id="IPR050603">
    <property type="entry name" value="MYST_HAT"/>
</dbReference>
<evidence type="ECO:0000256" key="14">
    <source>
        <dbReference type="PIRSR" id="PIRSR602717-51"/>
    </source>
</evidence>
<name>A0AAV9WL49_9PEZI</name>
<dbReference type="Pfam" id="PF01853">
    <property type="entry name" value="MOZ_SAS"/>
    <property type="match status" value="1"/>
</dbReference>
<evidence type="ECO:0000256" key="1">
    <source>
        <dbReference type="ARBA" id="ARBA00004123"/>
    </source>
</evidence>
<feature type="compositionally biased region" description="Basic and acidic residues" evidence="16">
    <location>
        <begin position="1"/>
        <end position="10"/>
    </location>
</feature>
<evidence type="ECO:0000256" key="6">
    <source>
        <dbReference type="ARBA" id="ARBA00022771"/>
    </source>
</evidence>
<proteinExistence type="inferred from homology"/>
<feature type="active site" description="Proton donor/acceptor" evidence="14">
    <location>
        <position position="279"/>
    </location>
</feature>
<dbReference type="GO" id="GO:0035267">
    <property type="term" value="C:NuA4 histone acetyltransferase complex"/>
    <property type="evidence" value="ECO:0007669"/>
    <property type="project" value="TreeGrafter"/>
</dbReference>
<evidence type="ECO:0000256" key="13">
    <source>
        <dbReference type="ARBA" id="ARBA00045805"/>
    </source>
</evidence>
<dbReference type="InterPro" id="IPR016181">
    <property type="entry name" value="Acyl_CoA_acyltransferase"/>
</dbReference>
<keyword evidence="6 15" id="KW-0863">Zinc-finger</keyword>
<dbReference type="Gene3D" id="3.40.630.30">
    <property type="match status" value="1"/>
</dbReference>
<feature type="region of interest" description="Disordered" evidence="16">
    <location>
        <begin position="308"/>
        <end position="343"/>
    </location>
</feature>
<dbReference type="PANTHER" id="PTHR10615:SF219">
    <property type="entry name" value="HISTONE ACETYLTRANSFERASE KAT5"/>
    <property type="match status" value="1"/>
</dbReference>
<dbReference type="Proteomes" id="UP001370758">
    <property type="component" value="Unassembled WGS sequence"/>
</dbReference>
<evidence type="ECO:0000256" key="5">
    <source>
        <dbReference type="ARBA" id="ARBA00022723"/>
    </source>
</evidence>
<evidence type="ECO:0000256" key="11">
    <source>
        <dbReference type="ARBA" id="ARBA00023242"/>
    </source>
</evidence>
<dbReference type="InterPro" id="IPR002717">
    <property type="entry name" value="HAT_MYST-type"/>
</dbReference>
<comment type="function">
    <text evidence="13">Catalytic component of the NuA4 histone acetyltransferase (HAT) complex which is involved in epigenetic transcriptional activation of selected genes principally by acetylation of nucleosomal histones H4, H3, H2B, H2A and H2A variant H2A.Z. Acetylates histone H4 to form H4K5ac, H4K8ac, H4K12ac and H4K16ac, histone H3 to form H3K14ac, and histone H2A to form H2AK4ac and H2AK7ac. The NuA4 complex is involved in the DNA damage response and is required for chromosome segregation. The NuA4 complex plays a direct role in repair of DNA double-strand breaks (DSBs) through homologous recombination. Recruitment to promoters depends on H3K4me. Also acetylates non-histone proteins. In addition to protein acetyltransferase, can use different acyl-CoA substrates, such as 2-hydroxyisobutanoyl-CoA (2-hydroxyisobutyryl-CoA) or (2E)-butenoyl-CoA (crotonyl-CoA), and is able to mediate protein 2-hydroxyisobutyrylation and crotonylation, respectively.</text>
</comment>
<dbReference type="Gene3D" id="3.30.60.60">
    <property type="entry name" value="N-acetyl transferase-like"/>
    <property type="match status" value="1"/>
</dbReference>
<evidence type="ECO:0000256" key="16">
    <source>
        <dbReference type="SAM" id="MobiDB-lite"/>
    </source>
</evidence>
<dbReference type="EC" id="2.3.1.48" evidence="3"/>
<keyword evidence="11" id="KW-0539">Nucleus</keyword>
<evidence type="ECO:0000256" key="12">
    <source>
        <dbReference type="ARBA" id="ARBA00023315"/>
    </source>
</evidence>
<gene>
    <name evidence="19" type="ORF">TWF481_004283</name>
</gene>
<dbReference type="GO" id="GO:0006355">
    <property type="term" value="P:regulation of DNA-templated transcription"/>
    <property type="evidence" value="ECO:0007669"/>
    <property type="project" value="InterPro"/>
</dbReference>
<evidence type="ECO:0000259" key="17">
    <source>
        <dbReference type="PROSITE" id="PS50157"/>
    </source>
</evidence>
<evidence type="ECO:0000313" key="19">
    <source>
        <dbReference type="EMBL" id="KAK6509544.1"/>
    </source>
</evidence>
<keyword evidence="9" id="KW-0805">Transcription regulation</keyword>
<keyword evidence="4" id="KW-0808">Transferase</keyword>
<organism evidence="19 20">
    <name type="scientific">Arthrobotrys musiformis</name>
    <dbReference type="NCBI Taxonomy" id="47236"/>
    <lineage>
        <taxon>Eukaryota</taxon>
        <taxon>Fungi</taxon>
        <taxon>Dikarya</taxon>
        <taxon>Ascomycota</taxon>
        <taxon>Pezizomycotina</taxon>
        <taxon>Orbiliomycetes</taxon>
        <taxon>Orbiliales</taxon>
        <taxon>Orbiliaceae</taxon>
        <taxon>Arthrobotrys</taxon>
    </lineage>
</organism>
<keyword evidence="7" id="KW-0862">Zinc</keyword>
<dbReference type="InterPro" id="IPR036388">
    <property type="entry name" value="WH-like_DNA-bd_sf"/>
</dbReference>
<feature type="region of interest" description="Disordered" evidence="16">
    <location>
        <begin position="1"/>
        <end position="89"/>
    </location>
</feature>
<sequence length="401" mass="44398">MPPKRTERSSRRTPPVGASGASRRREVSGSKSPEGAGRQTRSSRGGGGANLQVPDAAPSRSRDPSAEPSRTGVATRSKDPRHSAGCEHGPDLQVVYGGLIIQAEHENAGYPADVFTASGGQADRLFVCDRCFKYTCNPAELYHHERLSGREERPRGNLVHEFEGGRYQIYEVDGADESEHLFLQSMCLFGKFFIKNKFIWYEFDNYMFYVLVERREGAQGQEHEFSVAGFFSKEKVSWDQNNLSCIILFPQYRSGGLGSALIDFSYYISQATGRIGGPEKPISKLGQRGYDRYWRKSVAAAILEKTARKTDARSGGKRAASRTRKDSTKAQPPNSRARPSDISIGVTDIRGTQTISLGDLSKTTGILSDDILTCLGDEGLIARWDGGRPVLCRRRLRQWAS</sequence>
<keyword evidence="8" id="KW-0007">Acetylation</keyword>
<dbReference type="GO" id="GO:0046972">
    <property type="term" value="F:histone H4K16 acetyltransferase activity"/>
    <property type="evidence" value="ECO:0007669"/>
    <property type="project" value="TreeGrafter"/>
</dbReference>
<protein>
    <recommendedName>
        <fullName evidence="3">histone acetyltransferase</fullName>
        <ecNumber evidence="3">2.3.1.48</ecNumber>
    </recommendedName>
</protein>
<evidence type="ECO:0000256" key="15">
    <source>
        <dbReference type="PROSITE-ProRule" id="PRU00042"/>
    </source>
</evidence>
<dbReference type="GO" id="GO:0005634">
    <property type="term" value="C:nucleus"/>
    <property type="evidence" value="ECO:0007669"/>
    <property type="project" value="UniProtKB-SubCell"/>
</dbReference>
<dbReference type="GO" id="GO:0008270">
    <property type="term" value="F:zinc ion binding"/>
    <property type="evidence" value="ECO:0007669"/>
    <property type="project" value="UniProtKB-KW"/>
</dbReference>
<evidence type="ECO:0000313" key="20">
    <source>
        <dbReference type="Proteomes" id="UP001370758"/>
    </source>
</evidence>
<comment type="similarity">
    <text evidence="2">Belongs to the MYST (SAS/MOZ) family.</text>
</comment>
<reference evidence="19 20" key="1">
    <citation type="submission" date="2023-08" db="EMBL/GenBank/DDBJ databases">
        <authorList>
            <person name="Palmer J.M."/>
        </authorList>
    </citation>
    <scope>NUCLEOTIDE SEQUENCE [LARGE SCALE GENOMIC DNA]</scope>
    <source>
        <strain evidence="19 20">TWF481</strain>
    </source>
</reference>
<evidence type="ECO:0000256" key="10">
    <source>
        <dbReference type="ARBA" id="ARBA00023163"/>
    </source>
</evidence>